<dbReference type="OrthoDB" id="2352992at2759"/>
<reference evidence="3" key="1">
    <citation type="submission" date="2021-06" db="EMBL/GenBank/DDBJ databases">
        <authorList>
            <person name="Kallberg Y."/>
            <person name="Tangrot J."/>
            <person name="Rosling A."/>
        </authorList>
    </citation>
    <scope>NUCLEOTIDE SEQUENCE</scope>
    <source>
        <strain evidence="3">MA453B</strain>
    </source>
</reference>
<evidence type="ECO:0000313" key="3">
    <source>
        <dbReference type="EMBL" id="CAG8809414.1"/>
    </source>
</evidence>
<organism evidence="3 4">
    <name type="scientific">Dentiscutata erythropus</name>
    <dbReference type="NCBI Taxonomy" id="1348616"/>
    <lineage>
        <taxon>Eukaryota</taxon>
        <taxon>Fungi</taxon>
        <taxon>Fungi incertae sedis</taxon>
        <taxon>Mucoromycota</taxon>
        <taxon>Glomeromycotina</taxon>
        <taxon>Glomeromycetes</taxon>
        <taxon>Diversisporales</taxon>
        <taxon>Gigasporaceae</taxon>
        <taxon>Dentiscutata</taxon>
    </lineage>
</organism>
<dbReference type="Pfam" id="PF25396">
    <property type="entry name" value="ZNFX1"/>
    <property type="match status" value="1"/>
</dbReference>
<protein>
    <submittedName>
        <fullName evidence="3">5395_t:CDS:1</fullName>
    </submittedName>
</protein>
<dbReference type="InterPro" id="IPR027417">
    <property type="entry name" value="P-loop_NTPase"/>
</dbReference>
<dbReference type="InterPro" id="IPR041677">
    <property type="entry name" value="DNA2/NAM7_AAA_11"/>
</dbReference>
<feature type="domain" description="DNA2/NAM7 helicase helicase" evidence="1">
    <location>
        <begin position="194"/>
        <end position="251"/>
    </location>
</feature>
<proteinExistence type="predicted"/>
<dbReference type="GO" id="GO:0004386">
    <property type="term" value="F:helicase activity"/>
    <property type="evidence" value="ECO:0007669"/>
    <property type="project" value="InterPro"/>
</dbReference>
<dbReference type="GO" id="GO:0031380">
    <property type="term" value="C:nuclear RNA-directed RNA polymerase complex"/>
    <property type="evidence" value="ECO:0007669"/>
    <property type="project" value="TreeGrafter"/>
</dbReference>
<sequence>MAMMFDFTNRFNFFNFFQVKLVGVTFASMGMVHRISFRTQHLERVKCKRLIPGTLVVLSDDNFETMKFATVISRPLELLGKTHDLQIEVFFGPDDAEFVWPEKGYTMVESTSYFEAYRHVLKVLQELDPDSLPFKTHIVDLVTDIDEPEYLKRRHSVYDFGKAIPFENIEESFGTSKIDIRKDWPPLEQLNSTLHASQYEAMKQMLTKRFALIQGPPGTGKTYVGLAAVQILVENSSGTIMIACQTNHALD</sequence>
<dbReference type="InterPro" id="IPR045055">
    <property type="entry name" value="DNA2/NAM7-like"/>
</dbReference>
<evidence type="ECO:0000259" key="1">
    <source>
        <dbReference type="Pfam" id="PF13086"/>
    </source>
</evidence>
<dbReference type="Proteomes" id="UP000789405">
    <property type="component" value="Unassembled WGS sequence"/>
</dbReference>
<dbReference type="PANTHER" id="PTHR10887:SF341">
    <property type="entry name" value="NFX1-TYPE ZINC FINGER-CONTAINING PROTEIN 1"/>
    <property type="match status" value="1"/>
</dbReference>
<dbReference type="EMBL" id="CAJVPY010045071">
    <property type="protein sequence ID" value="CAG8809414.1"/>
    <property type="molecule type" value="Genomic_DNA"/>
</dbReference>
<keyword evidence="4" id="KW-1185">Reference proteome</keyword>
<comment type="caution">
    <text evidence="3">The sequence shown here is derived from an EMBL/GenBank/DDBJ whole genome shotgun (WGS) entry which is preliminary data.</text>
</comment>
<dbReference type="SUPFAM" id="SSF52540">
    <property type="entry name" value="P-loop containing nucleoside triphosphate hydrolases"/>
    <property type="match status" value="1"/>
</dbReference>
<dbReference type="InterPro" id="IPR057373">
    <property type="entry name" value="ZNFX1"/>
</dbReference>
<dbReference type="GO" id="GO:0031048">
    <property type="term" value="P:regulatory ncRNA-mediated heterochromatin formation"/>
    <property type="evidence" value="ECO:0007669"/>
    <property type="project" value="TreeGrafter"/>
</dbReference>
<name>A0A9N9K2Z0_9GLOM</name>
<dbReference type="Pfam" id="PF13086">
    <property type="entry name" value="AAA_11"/>
    <property type="match status" value="1"/>
</dbReference>
<dbReference type="Gene3D" id="3.40.50.300">
    <property type="entry name" value="P-loop containing nucleotide triphosphate hydrolases"/>
    <property type="match status" value="1"/>
</dbReference>
<evidence type="ECO:0000259" key="2">
    <source>
        <dbReference type="Pfam" id="PF25396"/>
    </source>
</evidence>
<gene>
    <name evidence="3" type="ORF">DERYTH_LOCUS25095</name>
</gene>
<evidence type="ECO:0000313" key="4">
    <source>
        <dbReference type="Proteomes" id="UP000789405"/>
    </source>
</evidence>
<dbReference type="PANTHER" id="PTHR10887">
    <property type="entry name" value="DNA2/NAM7 HELICASE FAMILY"/>
    <property type="match status" value="1"/>
</dbReference>
<feature type="non-terminal residue" evidence="3">
    <location>
        <position position="251"/>
    </location>
</feature>
<feature type="domain" description="ZNFX1" evidence="2">
    <location>
        <begin position="13"/>
        <end position="111"/>
    </location>
</feature>
<dbReference type="AlphaFoldDB" id="A0A9N9K2Z0"/>
<accession>A0A9N9K2Z0</accession>